<keyword evidence="3 5" id="KW-1133">Transmembrane helix</keyword>
<accession>A0ABS9SM37</accession>
<proteinExistence type="predicted"/>
<gene>
    <name evidence="7" type="ORF">MKP09_16790</name>
</gene>
<feature type="transmembrane region" description="Helical" evidence="5">
    <location>
        <begin position="83"/>
        <end position="102"/>
    </location>
</feature>
<reference evidence="7 8" key="1">
    <citation type="submission" date="2022-02" db="EMBL/GenBank/DDBJ databases">
        <authorList>
            <person name="Min J."/>
        </authorList>
    </citation>
    <scope>NUCLEOTIDE SEQUENCE [LARGE SCALE GENOMIC DNA]</scope>
    <source>
        <strain evidence="7 8">GR10-1</strain>
    </source>
</reference>
<dbReference type="PRINTS" id="PR01434">
    <property type="entry name" value="NADHDHGNASE5"/>
</dbReference>
<protein>
    <recommendedName>
        <fullName evidence="6">NADH-Ubiquinone oxidoreductase (complex I) chain 5 N-terminal domain-containing protein</fullName>
    </recommendedName>
</protein>
<feature type="transmembrane region" description="Helical" evidence="5">
    <location>
        <begin position="33"/>
        <end position="53"/>
    </location>
</feature>
<evidence type="ECO:0000313" key="7">
    <source>
        <dbReference type="EMBL" id="MCH5599446.1"/>
    </source>
</evidence>
<evidence type="ECO:0000313" key="8">
    <source>
        <dbReference type="Proteomes" id="UP001202248"/>
    </source>
</evidence>
<evidence type="ECO:0000259" key="6">
    <source>
        <dbReference type="Pfam" id="PF00662"/>
    </source>
</evidence>
<evidence type="ECO:0000256" key="2">
    <source>
        <dbReference type="ARBA" id="ARBA00022692"/>
    </source>
</evidence>
<evidence type="ECO:0000256" key="1">
    <source>
        <dbReference type="ARBA" id="ARBA00004141"/>
    </source>
</evidence>
<dbReference type="PANTHER" id="PTHR42829:SF2">
    <property type="entry name" value="NADH-UBIQUINONE OXIDOREDUCTASE CHAIN 5"/>
    <property type="match status" value="1"/>
</dbReference>
<comment type="subcellular location">
    <subcellularLocation>
        <location evidence="1">Membrane</location>
        <topology evidence="1">Multi-pass membrane protein</topology>
    </subcellularLocation>
</comment>
<name>A0ABS9SM37_9BACT</name>
<feature type="transmembrane region" description="Helical" evidence="5">
    <location>
        <begin position="6"/>
        <end position="26"/>
    </location>
</feature>
<dbReference type="Pfam" id="PF00662">
    <property type="entry name" value="Proton_antipo_N"/>
    <property type="match status" value="1"/>
</dbReference>
<evidence type="ECO:0000256" key="5">
    <source>
        <dbReference type="SAM" id="Phobius"/>
    </source>
</evidence>
<dbReference type="InterPro" id="IPR003945">
    <property type="entry name" value="NU5C-like"/>
</dbReference>
<organism evidence="7 8">
    <name type="scientific">Niabella ginsengisoli</name>
    <dbReference type="NCBI Taxonomy" id="522298"/>
    <lineage>
        <taxon>Bacteria</taxon>
        <taxon>Pseudomonadati</taxon>
        <taxon>Bacteroidota</taxon>
        <taxon>Chitinophagia</taxon>
        <taxon>Chitinophagales</taxon>
        <taxon>Chitinophagaceae</taxon>
        <taxon>Niabella</taxon>
    </lineage>
</organism>
<feature type="domain" description="NADH-Ubiquinone oxidoreductase (complex I) chain 5 N-terminal" evidence="6">
    <location>
        <begin position="66"/>
        <end position="118"/>
    </location>
</feature>
<keyword evidence="4 5" id="KW-0472">Membrane</keyword>
<dbReference type="RefSeq" id="WP_240831402.1">
    <property type="nucleotide sequence ID" value="NZ_JAKWBL010000003.1"/>
</dbReference>
<comment type="caution">
    <text evidence="7">The sequence shown here is derived from an EMBL/GenBank/DDBJ whole genome shotgun (WGS) entry which is preliminary data.</text>
</comment>
<keyword evidence="2 5" id="KW-0812">Transmembrane</keyword>
<keyword evidence="8" id="KW-1185">Reference proteome</keyword>
<evidence type="ECO:0000256" key="3">
    <source>
        <dbReference type="ARBA" id="ARBA00022989"/>
    </source>
</evidence>
<dbReference type="PANTHER" id="PTHR42829">
    <property type="entry name" value="NADH-UBIQUINONE OXIDOREDUCTASE CHAIN 5"/>
    <property type="match status" value="1"/>
</dbReference>
<dbReference type="EMBL" id="JAKWBL010000003">
    <property type="protein sequence ID" value="MCH5599446.1"/>
    <property type="molecule type" value="Genomic_DNA"/>
</dbReference>
<dbReference type="InterPro" id="IPR001516">
    <property type="entry name" value="Proton_antipo_N"/>
</dbReference>
<feature type="transmembrane region" description="Helical" evidence="5">
    <location>
        <begin position="114"/>
        <end position="133"/>
    </location>
</feature>
<evidence type="ECO:0000256" key="4">
    <source>
        <dbReference type="ARBA" id="ARBA00023136"/>
    </source>
</evidence>
<sequence>MKIELILIPLLPLIGFLLNGLLRNYLSKGVTGIIGSGTILGSFILSVIAFMQVRAGNIAVVEYFDFINVGSLNIPFAFQVDELTSIFLLIITGVGFLIHVYSTSYMHDEKPYHFARYFAYLNLFVFSMLLLVGRQLCDHVYWLGRRWLVFLFAHRFLV</sequence>
<dbReference type="Proteomes" id="UP001202248">
    <property type="component" value="Unassembled WGS sequence"/>
</dbReference>